<evidence type="ECO:0000256" key="1">
    <source>
        <dbReference type="ARBA" id="ARBA00023157"/>
    </source>
</evidence>
<protein>
    <recommendedName>
        <fullName evidence="2">CD80-like immunoglobulin C2-set domain-containing protein</fullName>
    </recommendedName>
</protein>
<feature type="non-terminal residue" evidence="3">
    <location>
        <position position="1"/>
    </location>
</feature>
<name>A0ABY7EA91_MYAAR</name>
<proteinExistence type="predicted"/>
<dbReference type="Gene3D" id="2.60.40.10">
    <property type="entry name" value="Immunoglobulins"/>
    <property type="match status" value="1"/>
</dbReference>
<evidence type="ECO:0000313" key="3">
    <source>
        <dbReference type="EMBL" id="WAR05663.1"/>
    </source>
</evidence>
<dbReference type="InterPro" id="IPR013783">
    <property type="entry name" value="Ig-like_fold"/>
</dbReference>
<keyword evidence="1" id="KW-1015">Disulfide bond</keyword>
<reference evidence="3" key="1">
    <citation type="submission" date="2022-11" db="EMBL/GenBank/DDBJ databases">
        <title>Centuries of genome instability and evolution in soft-shell clam transmissible cancer (bioRxiv).</title>
        <authorList>
            <person name="Hart S.F.M."/>
            <person name="Yonemitsu M.A."/>
            <person name="Giersch R.M."/>
            <person name="Beal B.F."/>
            <person name="Arriagada G."/>
            <person name="Davis B.W."/>
            <person name="Ostrander E.A."/>
            <person name="Goff S.P."/>
            <person name="Metzger M.J."/>
        </authorList>
    </citation>
    <scope>NUCLEOTIDE SEQUENCE</scope>
    <source>
        <strain evidence="3">MELC-2E11</strain>
        <tissue evidence="3">Siphon/mantle</tissue>
    </source>
</reference>
<feature type="domain" description="CD80-like immunoglobulin C2-set" evidence="2">
    <location>
        <begin position="98"/>
        <end position="169"/>
    </location>
</feature>
<dbReference type="Pfam" id="PF08205">
    <property type="entry name" value="C2-set_2"/>
    <property type="match status" value="1"/>
</dbReference>
<accession>A0ABY7EA91</accession>
<evidence type="ECO:0000259" key="2">
    <source>
        <dbReference type="Pfam" id="PF08205"/>
    </source>
</evidence>
<gene>
    <name evidence="3" type="ORF">MAR_021032</name>
</gene>
<dbReference type="InterPro" id="IPR036179">
    <property type="entry name" value="Ig-like_dom_sf"/>
</dbReference>
<sequence>RLSNRNLRRQTCTLQRRDTNYVGRCTIFVCESSHPTKFIVNNSNMSGYNIFTLTVKDFEVKNEGFYKCFDMESMDASGIQIRKAVNITSVTLTPKTDPISVIENVPQLFRCVTSTCRPVATVMWYLGSTQLTSGSESSTSNDVTTSTLDYIPQKSHQGMRILCRGSNGGKVQTSDDQPKLIVL</sequence>
<evidence type="ECO:0000313" key="4">
    <source>
        <dbReference type="Proteomes" id="UP001164746"/>
    </source>
</evidence>
<dbReference type="InterPro" id="IPR013162">
    <property type="entry name" value="CD80_C2-set"/>
</dbReference>
<keyword evidence="4" id="KW-1185">Reference proteome</keyword>
<feature type="non-terminal residue" evidence="3">
    <location>
        <position position="183"/>
    </location>
</feature>
<dbReference type="SUPFAM" id="SSF48726">
    <property type="entry name" value="Immunoglobulin"/>
    <property type="match status" value="1"/>
</dbReference>
<organism evidence="3 4">
    <name type="scientific">Mya arenaria</name>
    <name type="common">Soft-shell clam</name>
    <dbReference type="NCBI Taxonomy" id="6604"/>
    <lineage>
        <taxon>Eukaryota</taxon>
        <taxon>Metazoa</taxon>
        <taxon>Spiralia</taxon>
        <taxon>Lophotrochozoa</taxon>
        <taxon>Mollusca</taxon>
        <taxon>Bivalvia</taxon>
        <taxon>Autobranchia</taxon>
        <taxon>Heteroconchia</taxon>
        <taxon>Euheterodonta</taxon>
        <taxon>Imparidentia</taxon>
        <taxon>Neoheterodontei</taxon>
        <taxon>Myida</taxon>
        <taxon>Myoidea</taxon>
        <taxon>Myidae</taxon>
        <taxon>Mya</taxon>
    </lineage>
</organism>
<dbReference type="EMBL" id="CP111016">
    <property type="protein sequence ID" value="WAR05663.1"/>
    <property type="molecule type" value="Genomic_DNA"/>
</dbReference>
<dbReference type="Proteomes" id="UP001164746">
    <property type="component" value="Chromosome 5"/>
</dbReference>